<dbReference type="GO" id="GO:0000981">
    <property type="term" value="F:DNA-binding transcription factor activity, RNA polymerase II-specific"/>
    <property type="evidence" value="ECO:0007669"/>
    <property type="project" value="TreeGrafter"/>
</dbReference>
<dbReference type="GO" id="GO:0005667">
    <property type="term" value="C:transcription regulator complex"/>
    <property type="evidence" value="ECO:0007669"/>
    <property type="project" value="TreeGrafter"/>
</dbReference>
<dbReference type="Gene3D" id="3.30.160.60">
    <property type="entry name" value="Classic Zinc Finger"/>
    <property type="match status" value="3"/>
</dbReference>
<dbReference type="PROSITE" id="PS50157">
    <property type="entry name" value="ZINC_FINGER_C2H2_2"/>
    <property type="match status" value="3"/>
</dbReference>
<evidence type="ECO:0000256" key="1">
    <source>
        <dbReference type="ARBA" id="ARBA00004123"/>
    </source>
</evidence>
<evidence type="ECO:0000256" key="3">
    <source>
        <dbReference type="ARBA" id="ARBA00022737"/>
    </source>
</evidence>
<dbReference type="SMART" id="SM00355">
    <property type="entry name" value="ZnF_C2H2"/>
    <property type="match status" value="4"/>
</dbReference>
<feature type="compositionally biased region" description="Low complexity" evidence="8">
    <location>
        <begin position="245"/>
        <end position="262"/>
    </location>
</feature>
<dbReference type="FunFam" id="3.30.160.60:FF:000688">
    <property type="entry name" value="zinc finger protein 197 isoform X1"/>
    <property type="match status" value="1"/>
</dbReference>
<keyword evidence="4 7" id="KW-0863">Zinc-finger</keyword>
<comment type="subcellular location">
    <subcellularLocation>
        <location evidence="1">Nucleus</location>
    </subcellularLocation>
</comment>
<feature type="domain" description="C2H2-type" evidence="9">
    <location>
        <begin position="12"/>
        <end position="39"/>
    </location>
</feature>
<dbReference type="SUPFAM" id="SSF57667">
    <property type="entry name" value="beta-beta-alpha zinc fingers"/>
    <property type="match status" value="2"/>
</dbReference>
<sequence>MTATTVDNDKIFACEECDSSFKRKGDLTRHAHVHTGYKPHICGDCGKGFAQFSGLKTHRNSHTKIKPHACPIDGCGAAFGDPSSCTRHIKETHRVLGHYVCPVARCPSKIKRRSAFTKHLRKHNIDPESVDIDSLAPPILPKPEPYAKRLQVVQRKKSGERPSTPVTKPATNGHAIDIEYTYPNGISCAAYGLKAAGLTDWTLVHQLEAELPTYGLGGSPANEWSDLPPYPGLYTFDAPSPLMNPGLSHSASPSPSPLRSYLQTPTPSRVYTPSPSTPAHSYSPSPPLYSHTPESNHAVQTQKFMRDWELANAEANMFRELEGLHF</sequence>
<evidence type="ECO:0000256" key="5">
    <source>
        <dbReference type="ARBA" id="ARBA00022833"/>
    </source>
</evidence>
<organism evidence="10 11">
    <name type="scientific">Asterophora parasitica</name>
    <dbReference type="NCBI Taxonomy" id="117018"/>
    <lineage>
        <taxon>Eukaryota</taxon>
        <taxon>Fungi</taxon>
        <taxon>Dikarya</taxon>
        <taxon>Basidiomycota</taxon>
        <taxon>Agaricomycotina</taxon>
        <taxon>Agaricomycetes</taxon>
        <taxon>Agaricomycetidae</taxon>
        <taxon>Agaricales</taxon>
        <taxon>Tricholomatineae</taxon>
        <taxon>Lyophyllaceae</taxon>
        <taxon>Asterophora</taxon>
    </lineage>
</organism>
<keyword evidence="6" id="KW-0539">Nucleus</keyword>
<accession>A0A9P7GHW1</accession>
<gene>
    <name evidence="10" type="ORF">DXG03_000222</name>
</gene>
<evidence type="ECO:0000256" key="2">
    <source>
        <dbReference type="ARBA" id="ARBA00022723"/>
    </source>
</evidence>
<dbReference type="PANTHER" id="PTHR14003">
    <property type="entry name" value="TRANSCRIPTIONAL REPRESSOR PROTEIN YY"/>
    <property type="match status" value="1"/>
</dbReference>
<comment type="caution">
    <text evidence="10">The sequence shown here is derived from an EMBL/GenBank/DDBJ whole genome shotgun (WGS) entry which is preliminary data.</text>
</comment>
<dbReference type="InterPro" id="IPR013087">
    <property type="entry name" value="Znf_C2H2_type"/>
</dbReference>
<feature type="compositionally biased region" description="Polar residues" evidence="8">
    <location>
        <begin position="263"/>
        <end position="274"/>
    </location>
</feature>
<dbReference type="FunFam" id="3.30.160.60:FF:000145">
    <property type="entry name" value="Zinc finger protein 574"/>
    <property type="match status" value="1"/>
</dbReference>
<dbReference type="GO" id="GO:0000978">
    <property type="term" value="F:RNA polymerase II cis-regulatory region sequence-specific DNA binding"/>
    <property type="evidence" value="ECO:0007669"/>
    <property type="project" value="TreeGrafter"/>
</dbReference>
<evidence type="ECO:0000256" key="8">
    <source>
        <dbReference type="SAM" id="MobiDB-lite"/>
    </source>
</evidence>
<keyword evidence="5" id="KW-0862">Zinc</keyword>
<dbReference type="OrthoDB" id="654211at2759"/>
<reference evidence="10" key="2">
    <citation type="submission" date="2021-10" db="EMBL/GenBank/DDBJ databases">
        <title>Phylogenomics reveals ancestral predisposition of the termite-cultivated fungus Termitomyces towards a domesticated lifestyle.</title>
        <authorList>
            <person name="Auxier B."/>
            <person name="Grum-Grzhimaylo A."/>
            <person name="Cardenas M.E."/>
            <person name="Lodge J.D."/>
            <person name="Laessoe T."/>
            <person name="Pedersen O."/>
            <person name="Smith M.E."/>
            <person name="Kuyper T.W."/>
            <person name="Franco-Molano E.A."/>
            <person name="Baroni T.J."/>
            <person name="Aanen D.K."/>
        </authorList>
    </citation>
    <scope>NUCLEOTIDE SEQUENCE</scope>
    <source>
        <strain evidence="10">AP01</strain>
        <tissue evidence="10">Mycelium</tissue>
    </source>
</reference>
<keyword evidence="3" id="KW-0677">Repeat</keyword>
<evidence type="ECO:0000313" key="11">
    <source>
        <dbReference type="Proteomes" id="UP000775547"/>
    </source>
</evidence>
<protein>
    <recommendedName>
        <fullName evidence="9">C2H2-type domain-containing protein</fullName>
    </recommendedName>
</protein>
<evidence type="ECO:0000313" key="10">
    <source>
        <dbReference type="EMBL" id="KAG5648873.1"/>
    </source>
</evidence>
<feature type="domain" description="C2H2-type" evidence="9">
    <location>
        <begin position="40"/>
        <end position="67"/>
    </location>
</feature>
<feature type="compositionally biased region" description="Low complexity" evidence="8">
    <location>
        <begin position="278"/>
        <end position="291"/>
    </location>
</feature>
<dbReference type="GO" id="GO:0031519">
    <property type="term" value="C:PcG protein complex"/>
    <property type="evidence" value="ECO:0007669"/>
    <property type="project" value="TreeGrafter"/>
</dbReference>
<dbReference type="GO" id="GO:0000785">
    <property type="term" value="C:chromatin"/>
    <property type="evidence" value="ECO:0007669"/>
    <property type="project" value="TreeGrafter"/>
</dbReference>
<keyword evidence="2" id="KW-0479">Metal-binding</keyword>
<dbReference type="EMBL" id="JABCKV010000001">
    <property type="protein sequence ID" value="KAG5648873.1"/>
    <property type="molecule type" value="Genomic_DNA"/>
</dbReference>
<feature type="domain" description="C2H2-type" evidence="9">
    <location>
        <begin position="68"/>
        <end position="93"/>
    </location>
</feature>
<evidence type="ECO:0000256" key="7">
    <source>
        <dbReference type="PROSITE-ProRule" id="PRU00042"/>
    </source>
</evidence>
<dbReference type="PANTHER" id="PTHR14003:SF20">
    <property type="entry name" value="FINGER DOMAIN PROTEIN, PUTATIVE (AFU_ORTHOLOGUE AFUA_4G10380)-RELATED"/>
    <property type="match status" value="1"/>
</dbReference>
<evidence type="ECO:0000256" key="4">
    <source>
        <dbReference type="ARBA" id="ARBA00022771"/>
    </source>
</evidence>
<dbReference type="Proteomes" id="UP000775547">
    <property type="component" value="Unassembled WGS sequence"/>
</dbReference>
<feature type="region of interest" description="Disordered" evidence="8">
    <location>
        <begin position="245"/>
        <end position="298"/>
    </location>
</feature>
<dbReference type="GO" id="GO:0008270">
    <property type="term" value="F:zinc ion binding"/>
    <property type="evidence" value="ECO:0007669"/>
    <property type="project" value="UniProtKB-KW"/>
</dbReference>
<evidence type="ECO:0000259" key="9">
    <source>
        <dbReference type="PROSITE" id="PS50157"/>
    </source>
</evidence>
<reference evidence="10" key="1">
    <citation type="submission" date="2020-07" db="EMBL/GenBank/DDBJ databases">
        <authorList>
            <person name="Nieuwenhuis M."/>
            <person name="Van De Peppel L.J.J."/>
        </authorList>
    </citation>
    <scope>NUCLEOTIDE SEQUENCE</scope>
    <source>
        <strain evidence="10">AP01</strain>
        <tissue evidence="10">Mycelium</tissue>
    </source>
</reference>
<proteinExistence type="predicted"/>
<name>A0A9P7GHW1_9AGAR</name>
<keyword evidence="11" id="KW-1185">Reference proteome</keyword>
<dbReference type="AlphaFoldDB" id="A0A9P7GHW1"/>
<dbReference type="PROSITE" id="PS00028">
    <property type="entry name" value="ZINC_FINGER_C2H2_1"/>
    <property type="match status" value="4"/>
</dbReference>
<dbReference type="InterPro" id="IPR036236">
    <property type="entry name" value="Znf_C2H2_sf"/>
</dbReference>
<dbReference type="Pfam" id="PF00096">
    <property type="entry name" value="zf-C2H2"/>
    <property type="match status" value="2"/>
</dbReference>
<evidence type="ECO:0000256" key="6">
    <source>
        <dbReference type="ARBA" id="ARBA00023242"/>
    </source>
</evidence>